<evidence type="ECO:0000259" key="2">
    <source>
        <dbReference type="Pfam" id="PF13439"/>
    </source>
</evidence>
<protein>
    <submittedName>
        <fullName evidence="3">Glycosyltransferase involved in cell wall bisynthesis</fullName>
    </submittedName>
</protein>
<dbReference type="Proteomes" id="UP000198963">
    <property type="component" value="Chromosome I"/>
</dbReference>
<dbReference type="GO" id="GO:0016757">
    <property type="term" value="F:glycosyltransferase activity"/>
    <property type="evidence" value="ECO:0007669"/>
    <property type="project" value="InterPro"/>
</dbReference>
<accession>A0A1H1LPT4</accession>
<dbReference type="InterPro" id="IPR001296">
    <property type="entry name" value="Glyco_trans_1"/>
</dbReference>
<dbReference type="Gene3D" id="3.40.50.2000">
    <property type="entry name" value="Glycogen Phosphorylase B"/>
    <property type="match status" value="2"/>
</dbReference>
<gene>
    <name evidence="3" type="ORF">SAMN04489797_0056</name>
</gene>
<dbReference type="SUPFAM" id="SSF53756">
    <property type="entry name" value="UDP-Glycosyltransferase/glycogen phosphorylase"/>
    <property type="match status" value="1"/>
</dbReference>
<evidence type="ECO:0000313" key="3">
    <source>
        <dbReference type="EMBL" id="SDR76624.1"/>
    </source>
</evidence>
<dbReference type="Pfam" id="PF13439">
    <property type="entry name" value="Glyco_transf_4"/>
    <property type="match status" value="1"/>
</dbReference>
<evidence type="ECO:0000313" key="4">
    <source>
        <dbReference type="Proteomes" id="UP000198963"/>
    </source>
</evidence>
<feature type="domain" description="Glycosyltransferase subfamily 4-like N-terminal" evidence="2">
    <location>
        <begin position="13"/>
        <end position="160"/>
    </location>
</feature>
<sequence length="353" mass="40693">MKIDFVVNSLASGGAERVLVILADHFKVKGHEVSIITFNEPDVWQPGKDIKRIRLHHGKIKNHMVRSLKNLAHYYYSKKNRPDVLISFMIHTNLIGTIISKLYGIKLIASEHNNHLEETDFIGKITRKYAYRYSNALTVLTSFDKDFYEQRNVNTFVMPNPCSFDVFKEKSRDRNKTILAVGSLNRYHHKGFDNLIRLIGPILANYPHWKLKIVGGGEEGTQYLKNLVKKENLEDKVIFEGFSNEVSKIMRDSEIYIMTSRFEGLPMVLLEAMSQGMACISYDCISGPSEIITHNVNGILVEDQNMELMSIELDKLIKNPKKRIELARQGIKSLDRYNIETIYSKYLEIFEAL</sequence>
<organism evidence="3 4">
    <name type="scientific">Winogradskyella sediminis</name>
    <dbReference type="NCBI Taxonomy" id="1382466"/>
    <lineage>
        <taxon>Bacteria</taxon>
        <taxon>Pseudomonadati</taxon>
        <taxon>Bacteroidota</taxon>
        <taxon>Flavobacteriia</taxon>
        <taxon>Flavobacteriales</taxon>
        <taxon>Flavobacteriaceae</taxon>
        <taxon>Winogradskyella</taxon>
    </lineage>
</organism>
<keyword evidence="3" id="KW-0808">Transferase</keyword>
<evidence type="ECO:0000259" key="1">
    <source>
        <dbReference type="Pfam" id="PF00534"/>
    </source>
</evidence>
<dbReference type="Pfam" id="PF00534">
    <property type="entry name" value="Glycos_transf_1"/>
    <property type="match status" value="1"/>
</dbReference>
<name>A0A1H1LPT4_9FLAO</name>
<dbReference type="STRING" id="1249933.SAMN04489797_0056"/>
<dbReference type="EMBL" id="LT629774">
    <property type="protein sequence ID" value="SDR76624.1"/>
    <property type="molecule type" value="Genomic_DNA"/>
</dbReference>
<reference evidence="3 4" key="1">
    <citation type="submission" date="2016-10" db="EMBL/GenBank/DDBJ databases">
        <authorList>
            <person name="Varghese N."/>
            <person name="Submissions S."/>
        </authorList>
    </citation>
    <scope>NUCLEOTIDE SEQUENCE [LARGE SCALE GENOMIC DNA]</scope>
    <source>
        <strain evidence="3 4">RHA_55</strain>
    </source>
</reference>
<dbReference type="CDD" id="cd03820">
    <property type="entry name" value="GT4_AmsD-like"/>
    <property type="match status" value="1"/>
</dbReference>
<feature type="domain" description="Glycosyl transferase family 1" evidence="1">
    <location>
        <begin position="166"/>
        <end position="332"/>
    </location>
</feature>
<proteinExistence type="predicted"/>
<dbReference type="RefSeq" id="WP_092443108.1">
    <property type="nucleotide sequence ID" value="NZ_LT629774.1"/>
</dbReference>
<dbReference type="AlphaFoldDB" id="A0A1H1LPT4"/>
<dbReference type="InterPro" id="IPR028098">
    <property type="entry name" value="Glyco_trans_4-like_N"/>
</dbReference>
<keyword evidence="4" id="KW-1185">Reference proteome</keyword>
<dbReference type="PANTHER" id="PTHR12526">
    <property type="entry name" value="GLYCOSYLTRANSFERASE"/>
    <property type="match status" value="1"/>
</dbReference>